<accession>A0A858Q7T4</accession>
<dbReference type="PANTHER" id="PTHR33608">
    <property type="entry name" value="BLL2464 PROTEIN"/>
    <property type="match status" value="1"/>
</dbReference>
<feature type="domain" description="DUF58" evidence="1">
    <location>
        <begin position="58"/>
        <end position="245"/>
    </location>
</feature>
<dbReference type="AlphaFoldDB" id="A0A858Q7T4"/>
<organism evidence="2 3">
    <name type="scientific">Methylococcus geothermalis</name>
    <dbReference type="NCBI Taxonomy" id="2681310"/>
    <lineage>
        <taxon>Bacteria</taxon>
        <taxon>Pseudomonadati</taxon>
        <taxon>Pseudomonadota</taxon>
        <taxon>Gammaproteobacteria</taxon>
        <taxon>Methylococcales</taxon>
        <taxon>Methylococcaceae</taxon>
        <taxon>Methylococcus</taxon>
    </lineage>
</organism>
<dbReference type="InterPro" id="IPR002881">
    <property type="entry name" value="DUF58"/>
</dbReference>
<dbReference type="PANTHER" id="PTHR33608:SF6">
    <property type="entry name" value="BLL2464 PROTEIN"/>
    <property type="match status" value="1"/>
</dbReference>
<reference evidence="3" key="1">
    <citation type="submission" date="2019-12" db="EMBL/GenBank/DDBJ databases">
        <authorList>
            <person name="Awala S.I."/>
            <person name="Rhee S.K."/>
        </authorList>
    </citation>
    <scope>NUCLEOTIDE SEQUENCE [LARGE SCALE GENOMIC DNA]</scope>
    <source>
        <strain evidence="3">IM1</strain>
    </source>
</reference>
<dbReference type="SUPFAM" id="SSF53300">
    <property type="entry name" value="vWA-like"/>
    <property type="match status" value="1"/>
</dbReference>
<dbReference type="InterPro" id="IPR036465">
    <property type="entry name" value="vWFA_dom_sf"/>
</dbReference>
<protein>
    <submittedName>
        <fullName evidence="2">DUF58 domain-containing protein</fullName>
    </submittedName>
</protein>
<keyword evidence="3" id="KW-1185">Reference proteome</keyword>
<name>A0A858Q7T4_9GAMM</name>
<dbReference type="RefSeq" id="WP_169603152.1">
    <property type="nucleotide sequence ID" value="NZ_CP046565.1"/>
</dbReference>
<dbReference type="Pfam" id="PF01882">
    <property type="entry name" value="DUF58"/>
    <property type="match status" value="1"/>
</dbReference>
<proteinExistence type="predicted"/>
<gene>
    <name evidence="2" type="ORF">GNH96_07710</name>
</gene>
<evidence type="ECO:0000313" key="3">
    <source>
        <dbReference type="Proteomes" id="UP000503004"/>
    </source>
</evidence>
<evidence type="ECO:0000259" key="1">
    <source>
        <dbReference type="Pfam" id="PF01882"/>
    </source>
</evidence>
<sequence length="279" mass="30965">MIPEFHYRVRWRAGGAHPGRHASHQTGGGYEFAGHVPLAAFPDPRNIDAHATLNDPFGQLMVKTFRQRSAIPVFVLADLSASMGFAGKARTLTELAAAAAYSAYRSGDPFGLIVCGEAIRWDLSLPLRWHKGGLPADMADGLAKVRPVARSAAALADAVPHLGRGRALVLLVSDFHLDDAFLESLLDALRPHDVVPVAVWSPAEYDALPDWGLIHLRDPETGQTRRLFMRPALKRQFREAFQARRERLHELAARHGARDPFFLEGRFDADALTRYFYET</sequence>
<dbReference type="KEGG" id="metu:GNH96_07710"/>
<dbReference type="EMBL" id="CP046565">
    <property type="protein sequence ID" value="QJD29871.1"/>
    <property type="molecule type" value="Genomic_DNA"/>
</dbReference>
<dbReference type="Proteomes" id="UP000503004">
    <property type="component" value="Chromosome"/>
</dbReference>
<evidence type="ECO:0000313" key="2">
    <source>
        <dbReference type="EMBL" id="QJD29871.1"/>
    </source>
</evidence>